<organism evidence="1 2">
    <name type="scientific">Idiomarina rhizosphaerae</name>
    <dbReference type="NCBI Taxonomy" id="2961572"/>
    <lineage>
        <taxon>Bacteria</taxon>
        <taxon>Pseudomonadati</taxon>
        <taxon>Pseudomonadota</taxon>
        <taxon>Gammaproteobacteria</taxon>
        <taxon>Alteromonadales</taxon>
        <taxon>Idiomarinaceae</taxon>
        <taxon>Idiomarina</taxon>
    </lineage>
</organism>
<dbReference type="RefSeq" id="WP_253616783.1">
    <property type="nucleotide sequence ID" value="NZ_JAMZDE010000001.1"/>
</dbReference>
<proteinExistence type="predicted"/>
<name>A0A9X2FYH3_9GAMM</name>
<comment type="caution">
    <text evidence="1">The sequence shown here is derived from an EMBL/GenBank/DDBJ whole genome shotgun (WGS) entry which is preliminary data.</text>
</comment>
<dbReference type="EMBL" id="JAMZDE010000001">
    <property type="protein sequence ID" value="MCP1338016.1"/>
    <property type="molecule type" value="Genomic_DNA"/>
</dbReference>
<dbReference type="AlphaFoldDB" id="A0A9X2FYH3"/>
<dbReference type="Proteomes" id="UP001139474">
    <property type="component" value="Unassembled WGS sequence"/>
</dbReference>
<reference evidence="1" key="1">
    <citation type="submission" date="2022-06" db="EMBL/GenBank/DDBJ databases">
        <title>Idiomarina rhizosphaerae M1R2S28.</title>
        <authorList>
            <person name="Sun J.-Q."/>
            <person name="Li L.-F."/>
        </authorList>
    </citation>
    <scope>NUCLEOTIDE SEQUENCE</scope>
    <source>
        <strain evidence="1">M1R2S28</strain>
    </source>
</reference>
<protein>
    <submittedName>
        <fullName evidence="1">Uncharacterized protein</fullName>
    </submittedName>
</protein>
<evidence type="ECO:0000313" key="1">
    <source>
        <dbReference type="EMBL" id="MCP1338016.1"/>
    </source>
</evidence>
<accession>A0A9X2FYH3</accession>
<evidence type="ECO:0000313" key="2">
    <source>
        <dbReference type="Proteomes" id="UP001139474"/>
    </source>
</evidence>
<sequence>MTDFKMDENLPNSLRWFLSQNLHNFAPWTLLGRNSQYEFITEGVGRGGAGTGKVYVFARREDNGNFAGLEIVGNKITDRVVCFHPYALAGESELSWNVVNAVYEDVFVFVGKQVMPDMQAMAREKDAADLFWKE</sequence>
<gene>
    <name evidence="1" type="ORF">NJR55_00290</name>
</gene>
<keyword evidence="2" id="KW-1185">Reference proteome</keyword>